<dbReference type="Proteomes" id="UP000694941">
    <property type="component" value="Unplaced"/>
</dbReference>
<gene>
    <name evidence="4" type="primary">LOC106459224</name>
</gene>
<evidence type="ECO:0000259" key="2">
    <source>
        <dbReference type="PROSITE" id="PS50833"/>
    </source>
</evidence>
<feature type="region of interest" description="Disordered" evidence="1">
    <location>
        <begin position="114"/>
        <end position="161"/>
    </location>
</feature>
<dbReference type="PANTHER" id="PTHR12661:SF5">
    <property type="entry name" value="SUPPRESSOR OF SWI4 1 HOMOLOG"/>
    <property type="match status" value="1"/>
</dbReference>
<sequence length="191" mass="22454">MSKAVKKLIQSKIPDLSQYRDVSEFIMKSGNLSESEAEVDGPENQVILPQNISSRGNIASHKSSLRLIELGPRLKLQLIKIEEGLMEGEILFHELVEKSQEEIKILRAAKERKRKIKEKRRKQQEQNKRRKEDIKNEHKEHSLAGIKRKQELEKQVENYDEKDEDKQWFIQEVGEEPDPDLFISKKKKRLC</sequence>
<evidence type="ECO:0000313" key="3">
    <source>
        <dbReference type="Proteomes" id="UP000694941"/>
    </source>
</evidence>
<dbReference type="InterPro" id="IPR007109">
    <property type="entry name" value="Brix"/>
</dbReference>
<feature type="compositionally biased region" description="Basic and acidic residues" evidence="1">
    <location>
        <begin position="123"/>
        <end position="161"/>
    </location>
</feature>
<accession>A0ABM1SD75</accession>
<feature type="domain" description="Brix" evidence="2">
    <location>
        <begin position="1"/>
        <end position="87"/>
    </location>
</feature>
<dbReference type="PANTHER" id="PTHR12661">
    <property type="entry name" value="PETER PAN-RELATED"/>
    <property type="match status" value="1"/>
</dbReference>
<dbReference type="RefSeq" id="XP_022241580.1">
    <property type="nucleotide sequence ID" value="XM_022385872.1"/>
</dbReference>
<organism evidence="3 4">
    <name type="scientific">Limulus polyphemus</name>
    <name type="common">Atlantic horseshoe crab</name>
    <dbReference type="NCBI Taxonomy" id="6850"/>
    <lineage>
        <taxon>Eukaryota</taxon>
        <taxon>Metazoa</taxon>
        <taxon>Ecdysozoa</taxon>
        <taxon>Arthropoda</taxon>
        <taxon>Chelicerata</taxon>
        <taxon>Merostomata</taxon>
        <taxon>Xiphosura</taxon>
        <taxon>Limulidae</taxon>
        <taxon>Limulus</taxon>
    </lineage>
</organism>
<protein>
    <submittedName>
        <fullName evidence="4">Suppressor of SWI4 1 homolog</fullName>
    </submittedName>
</protein>
<keyword evidence="3" id="KW-1185">Reference proteome</keyword>
<evidence type="ECO:0000256" key="1">
    <source>
        <dbReference type="SAM" id="MobiDB-lite"/>
    </source>
</evidence>
<proteinExistence type="predicted"/>
<dbReference type="GeneID" id="106459224"/>
<dbReference type="PROSITE" id="PS50833">
    <property type="entry name" value="BRIX"/>
    <property type="match status" value="1"/>
</dbReference>
<evidence type="ECO:0000313" key="4">
    <source>
        <dbReference type="RefSeq" id="XP_022241580.1"/>
    </source>
</evidence>
<name>A0ABM1SD75_LIMPO</name>
<reference evidence="4" key="1">
    <citation type="submission" date="2025-08" db="UniProtKB">
        <authorList>
            <consortium name="RefSeq"/>
        </authorList>
    </citation>
    <scope>IDENTIFICATION</scope>
    <source>
        <tissue evidence="4">Muscle</tissue>
    </source>
</reference>
<dbReference type="InterPro" id="IPR045112">
    <property type="entry name" value="PPAN-like"/>
</dbReference>